<dbReference type="InterPro" id="IPR001041">
    <property type="entry name" value="2Fe-2S_ferredoxin-type"/>
</dbReference>
<dbReference type="PANTHER" id="PTHR42895">
    <property type="entry name" value="IRON-SULFUR CLUSTER-BINDING PROTEIN-RELATED"/>
    <property type="match status" value="1"/>
</dbReference>
<proteinExistence type="predicted"/>
<keyword evidence="3" id="KW-1185">Reference proteome</keyword>
<dbReference type="Gene3D" id="3.30.420.480">
    <property type="entry name" value="Domain of unknown function (DUF4445)"/>
    <property type="match status" value="1"/>
</dbReference>
<dbReference type="RefSeq" id="WP_084066489.1">
    <property type="nucleotide sequence ID" value="NZ_FWXY01000001.1"/>
</dbReference>
<dbReference type="Proteomes" id="UP000192418">
    <property type="component" value="Unassembled WGS sequence"/>
</dbReference>
<dbReference type="PANTHER" id="PTHR42895:SF2">
    <property type="entry name" value="IRON-SULFUR CLUSTER PROTEIN"/>
    <property type="match status" value="1"/>
</dbReference>
<protein>
    <submittedName>
        <fullName evidence="2">Uncharacterized 2Fe-2 and 4Fe-4S clusters-containing protein, contains DUF4445 domain</fullName>
    </submittedName>
</protein>
<dbReference type="Gene3D" id="3.10.20.30">
    <property type="match status" value="1"/>
</dbReference>
<evidence type="ECO:0000259" key="1">
    <source>
        <dbReference type="PROSITE" id="PS51085"/>
    </source>
</evidence>
<dbReference type="InterPro" id="IPR036010">
    <property type="entry name" value="2Fe-2S_ferredoxin-like_sf"/>
</dbReference>
<dbReference type="SUPFAM" id="SSF54292">
    <property type="entry name" value="2Fe-2S ferredoxin-like"/>
    <property type="match status" value="1"/>
</dbReference>
<dbReference type="STRING" id="1121400.SAMN02746065_101176"/>
<sequence>MSLKTHKILFQPHGKEISVADGENLLRAAMEAGVHINASCGGEGVCGKCRILVESGDLEGGGLDKLSTEDREHGYRLACLSQVKSDVVIRVPVESEVDASVLNKHTAPRHTARVKSFSFEDLKEKGLLIPPVEKKYLKLPEPSAQDNIADVTRLIQHLKVQYDEHRLGVDLDVMRKVPDVFREKKFEVTATIVRPVREDGKNQIVNIEAGDTTDCNYSVAMDIGTTTIYGQLLDLNTGEVVSEYGDFNGQISYGEDVISRIMFSEKGDGLATLQKRVVETINGVLDRIFKRGKVKRECITTITLAGNTTMTQLLLGINPRYVRRAPYVPAAIMYPPFHAQSLGIDLAPHAQALIYPGVSSYVGGDIVAGVMGAGMYKSEKLTLFMDIGTNAEIVIGNKDWMACTACSAGPAFEGGGITFGMRAAKGAIEDFSIDPISCEPMIVTKGNVRPKGICGSGLITIVALLFENGVIDNRGKFNRNLNTDRIRQREEIWEYVLVWKDATQIDRDIVITEPDIDNLIRAKGAMYSGALTLLEEVGLTIQDIEVIILAGGFGSYVDLEKAMTIGLLPEVDPEQVVYLGNSSLLGARMSSLTNVLRRDVVDVVEMMTNFELAETPSYMDHYVGALFLPHTELNYFPRLHKRLQEKTRARQAS</sequence>
<dbReference type="InterPro" id="IPR042259">
    <property type="entry name" value="Raco-like_middle_sf"/>
</dbReference>
<gene>
    <name evidence="2" type="ORF">SAMN02746065_101176</name>
</gene>
<dbReference type="Pfam" id="PF17651">
    <property type="entry name" value="Raco_middle"/>
    <property type="match status" value="1"/>
</dbReference>
<evidence type="ECO:0000313" key="3">
    <source>
        <dbReference type="Proteomes" id="UP000192418"/>
    </source>
</evidence>
<dbReference type="PROSITE" id="PS51085">
    <property type="entry name" value="2FE2S_FER_2"/>
    <property type="match status" value="1"/>
</dbReference>
<dbReference type="AlphaFoldDB" id="A0A1W1YN34"/>
<reference evidence="2 3" key="1">
    <citation type="submission" date="2017-04" db="EMBL/GenBank/DDBJ databases">
        <authorList>
            <person name="Afonso C.L."/>
            <person name="Miller P.J."/>
            <person name="Scott M.A."/>
            <person name="Spackman E."/>
            <person name="Goraichik I."/>
            <person name="Dimitrov K.M."/>
            <person name="Suarez D.L."/>
            <person name="Swayne D.E."/>
        </authorList>
    </citation>
    <scope>NUCLEOTIDE SEQUENCE [LARGE SCALE GENOMIC DNA]</scope>
    <source>
        <strain evidence="2 3">DSM 3385</strain>
    </source>
</reference>
<dbReference type="Pfam" id="PF00111">
    <property type="entry name" value="Fer2"/>
    <property type="match status" value="1"/>
</dbReference>
<evidence type="ECO:0000313" key="2">
    <source>
        <dbReference type="EMBL" id="SMC37138.1"/>
    </source>
</evidence>
<dbReference type="Pfam" id="PF14574">
    <property type="entry name" value="RACo_C_ter"/>
    <property type="match status" value="1"/>
</dbReference>
<feature type="domain" description="2Fe-2S ferredoxin-type" evidence="1">
    <location>
        <begin position="6"/>
        <end position="95"/>
    </location>
</feature>
<dbReference type="InterPro" id="IPR041414">
    <property type="entry name" value="Raco-like_middle"/>
</dbReference>
<dbReference type="InterPro" id="IPR040506">
    <property type="entry name" value="RACo_linker"/>
</dbReference>
<dbReference type="InterPro" id="IPR012675">
    <property type="entry name" value="Beta-grasp_dom_sf"/>
</dbReference>
<dbReference type="InterPro" id="IPR027980">
    <property type="entry name" value="RACo_C"/>
</dbReference>
<dbReference type="InterPro" id="IPR052911">
    <property type="entry name" value="Corrinoid_activation_enz"/>
</dbReference>
<dbReference type="CDD" id="cd00207">
    <property type="entry name" value="fer2"/>
    <property type="match status" value="1"/>
</dbReference>
<dbReference type="Pfam" id="PF17650">
    <property type="entry name" value="RACo_linker"/>
    <property type="match status" value="1"/>
</dbReference>
<dbReference type="GO" id="GO:0051536">
    <property type="term" value="F:iron-sulfur cluster binding"/>
    <property type="evidence" value="ECO:0007669"/>
    <property type="project" value="InterPro"/>
</dbReference>
<accession>A0A1W1YN34</accession>
<organism evidence="2 3">
    <name type="scientific">Desulfocicer vacuolatum DSM 3385</name>
    <dbReference type="NCBI Taxonomy" id="1121400"/>
    <lineage>
        <taxon>Bacteria</taxon>
        <taxon>Pseudomonadati</taxon>
        <taxon>Thermodesulfobacteriota</taxon>
        <taxon>Desulfobacteria</taxon>
        <taxon>Desulfobacterales</taxon>
        <taxon>Desulfobacteraceae</taxon>
        <taxon>Desulfocicer</taxon>
    </lineage>
</organism>
<name>A0A1W1YN34_9BACT</name>
<dbReference type="Gene3D" id="3.10.20.880">
    <property type="match status" value="1"/>
</dbReference>
<dbReference type="EMBL" id="FWXY01000001">
    <property type="protein sequence ID" value="SMC37138.1"/>
    <property type="molecule type" value="Genomic_DNA"/>
</dbReference>